<dbReference type="CDD" id="cd00761">
    <property type="entry name" value="Glyco_tranf_GTA_type"/>
    <property type="match status" value="1"/>
</dbReference>
<dbReference type="EMBL" id="PFEL01000105">
    <property type="protein sequence ID" value="PJE68823.1"/>
    <property type="molecule type" value="Genomic_DNA"/>
</dbReference>
<evidence type="ECO:0000259" key="2">
    <source>
        <dbReference type="Pfam" id="PF00535"/>
    </source>
</evidence>
<evidence type="ECO:0000313" key="4">
    <source>
        <dbReference type="Proteomes" id="UP000229500"/>
    </source>
</evidence>
<dbReference type="AlphaFoldDB" id="A0A2M8L4V4"/>
<feature type="transmembrane region" description="Helical" evidence="1">
    <location>
        <begin position="272"/>
        <end position="290"/>
    </location>
</feature>
<sequence>MKGVSVIMATLNSGPILKKCLQSIRNQNYNQNKIEIIVADGGSTDGSIKIIEKYGGKVIPENTGSPEAAKGIALKQVKNEILLMMASDNILPHSWWLTKMVSIFNKGAKITGCYPWRYKYRKKDKILNRYFSLFGVNDPVAYFLGKADRQSYLSSKWNLAGKAEDKGEYFLVEFDKNNMPTLGDNGFLIKRKLLLKAKVDEKHFFHIDVNWDLINQGFNKYAVVKNDIIHATGERFWNFFRKRKKYMENLYLKNLSKRRYYVYEKKRDRKKIIFFSIYALTWIKPTIEAVKGFLQIPDIAWFLHPVVCFLIFWIYFLSVINWQIWHYLGIIKKKLYQ</sequence>
<dbReference type="Proteomes" id="UP000229500">
    <property type="component" value="Unassembled WGS sequence"/>
</dbReference>
<keyword evidence="1" id="KW-0472">Membrane</keyword>
<dbReference type="Gene3D" id="3.90.550.10">
    <property type="entry name" value="Spore Coat Polysaccharide Biosynthesis Protein SpsA, Chain A"/>
    <property type="match status" value="1"/>
</dbReference>
<gene>
    <name evidence="3" type="ORF">COU96_02855</name>
</gene>
<reference evidence="4" key="1">
    <citation type="submission" date="2017-09" db="EMBL/GenBank/DDBJ databases">
        <title>Depth-based differentiation of microbial function through sediment-hosted aquifers and enrichment of novel symbionts in the deep terrestrial subsurface.</title>
        <authorList>
            <person name="Probst A.J."/>
            <person name="Ladd B."/>
            <person name="Jarett J.K."/>
            <person name="Geller-Mcgrath D.E."/>
            <person name="Sieber C.M.K."/>
            <person name="Emerson J.B."/>
            <person name="Anantharaman K."/>
            <person name="Thomas B.C."/>
            <person name="Malmstrom R."/>
            <person name="Stieglmeier M."/>
            <person name="Klingl A."/>
            <person name="Woyke T."/>
            <person name="Ryan C.M."/>
            <person name="Banfield J.F."/>
        </authorList>
    </citation>
    <scope>NUCLEOTIDE SEQUENCE [LARGE SCALE GENOMIC DNA]</scope>
</reference>
<evidence type="ECO:0000313" key="3">
    <source>
        <dbReference type="EMBL" id="PJE68823.1"/>
    </source>
</evidence>
<protein>
    <recommendedName>
        <fullName evidence="2">Glycosyltransferase 2-like domain-containing protein</fullName>
    </recommendedName>
</protein>
<keyword evidence="1" id="KW-1133">Transmembrane helix</keyword>
<evidence type="ECO:0000256" key="1">
    <source>
        <dbReference type="SAM" id="Phobius"/>
    </source>
</evidence>
<name>A0A2M8L4V4_9BACT</name>
<dbReference type="SUPFAM" id="SSF53448">
    <property type="entry name" value="Nucleotide-diphospho-sugar transferases"/>
    <property type="match status" value="1"/>
</dbReference>
<comment type="caution">
    <text evidence="3">The sequence shown here is derived from an EMBL/GenBank/DDBJ whole genome shotgun (WGS) entry which is preliminary data.</text>
</comment>
<dbReference type="PANTHER" id="PTHR22916:SF64">
    <property type="entry name" value="TRANSFERASE, PUTATIVE-RELATED"/>
    <property type="match status" value="1"/>
</dbReference>
<feature type="domain" description="Glycosyltransferase 2-like" evidence="2">
    <location>
        <begin position="5"/>
        <end position="123"/>
    </location>
</feature>
<dbReference type="InterPro" id="IPR001173">
    <property type="entry name" value="Glyco_trans_2-like"/>
</dbReference>
<proteinExistence type="predicted"/>
<keyword evidence="1" id="KW-0812">Transmembrane</keyword>
<accession>A0A2M8L4V4</accession>
<dbReference type="PANTHER" id="PTHR22916">
    <property type="entry name" value="GLYCOSYLTRANSFERASE"/>
    <property type="match status" value="1"/>
</dbReference>
<dbReference type="InterPro" id="IPR029044">
    <property type="entry name" value="Nucleotide-diphossugar_trans"/>
</dbReference>
<organism evidence="3 4">
    <name type="scientific">Candidatus Shapirobacteria bacterium CG10_big_fil_rev_8_21_14_0_10_38_14</name>
    <dbReference type="NCBI Taxonomy" id="1974483"/>
    <lineage>
        <taxon>Bacteria</taxon>
        <taxon>Candidatus Shapironibacteriota</taxon>
    </lineage>
</organism>
<dbReference type="Pfam" id="PF00535">
    <property type="entry name" value="Glycos_transf_2"/>
    <property type="match status" value="1"/>
</dbReference>
<feature type="transmembrane region" description="Helical" evidence="1">
    <location>
        <begin position="302"/>
        <end position="325"/>
    </location>
</feature>